<evidence type="ECO:0000256" key="4">
    <source>
        <dbReference type="SAM" id="MobiDB-lite"/>
    </source>
</evidence>
<proteinExistence type="inferred from homology"/>
<sequence>MLCAAARSLQQAGGQLGRPLTTWTARRMPAVAHQWGTVHMAPHASLPLPSGGSSATTEAWPRLDRVVRLSHDDATGRGKGSEAQARSGVRRQAQRPILVRRAPGAAGVGNKWGTLADDLMKADAASLAPRLDAVLLKDWKSGDGLMALLKELRRRRAHADTCDSVFRWALGAPQVKVTISHYAILMSIMAKFMRLRRAFTLFDDMQKAGVKPNTVTYNTLIAACAKSGKHEKAMGVFEDMREAEVEADTITYNTLIAACAKVGKHEKAMGVFEDMREAGVEANTVTYNTLITACANAGKHEEAMGVFEDMREAGVKPDTVTYTLAINLLWCLAKYDSAVLEAERVFTNVLFKENGSTQLVYKLDLHDQTSGSAQSLVFIWLAKLAEHLPSHSTPGTELTIITGYGKHSKVLGASSVRAGVVDLLRTLESPFMTPSHNKGCLSAPIGEVQQWLKLIRAKSKADVGFVEGMLSILRQTHS</sequence>
<evidence type="ECO:0000313" key="6">
    <source>
        <dbReference type="EMBL" id="KAK3265995.1"/>
    </source>
</evidence>
<dbReference type="Proteomes" id="UP001190700">
    <property type="component" value="Unassembled WGS sequence"/>
</dbReference>
<feature type="domain" description="Smr" evidence="5">
    <location>
        <begin position="363"/>
        <end position="449"/>
    </location>
</feature>
<dbReference type="InterPro" id="IPR002625">
    <property type="entry name" value="Smr_dom"/>
</dbReference>
<feature type="compositionally biased region" description="Basic and acidic residues" evidence="4">
    <location>
        <begin position="70"/>
        <end position="80"/>
    </location>
</feature>
<keyword evidence="2" id="KW-0677">Repeat</keyword>
<dbReference type="InterPro" id="IPR036063">
    <property type="entry name" value="Smr_dom_sf"/>
</dbReference>
<feature type="repeat" description="PPR" evidence="3">
    <location>
        <begin position="213"/>
        <end position="247"/>
    </location>
</feature>
<reference evidence="6 7" key="1">
    <citation type="journal article" date="2015" name="Genome Biol. Evol.">
        <title>Comparative Genomics of a Bacterivorous Green Alga Reveals Evolutionary Causalities and Consequences of Phago-Mixotrophic Mode of Nutrition.</title>
        <authorList>
            <person name="Burns J.A."/>
            <person name="Paasch A."/>
            <person name="Narechania A."/>
            <person name="Kim E."/>
        </authorList>
    </citation>
    <scope>NUCLEOTIDE SEQUENCE [LARGE SCALE GENOMIC DNA]</scope>
    <source>
        <strain evidence="6 7">PLY_AMNH</strain>
    </source>
</reference>
<dbReference type="Pfam" id="PF13041">
    <property type="entry name" value="PPR_2"/>
    <property type="match status" value="2"/>
</dbReference>
<dbReference type="AlphaFoldDB" id="A0AAE0FUP8"/>
<feature type="region of interest" description="Disordered" evidence="4">
    <location>
        <begin position="70"/>
        <end position="95"/>
    </location>
</feature>
<evidence type="ECO:0000259" key="5">
    <source>
        <dbReference type="PROSITE" id="PS50828"/>
    </source>
</evidence>
<gene>
    <name evidence="6" type="ORF">CYMTET_25356</name>
</gene>
<dbReference type="EMBL" id="LGRX02013513">
    <property type="protein sequence ID" value="KAK3265995.1"/>
    <property type="molecule type" value="Genomic_DNA"/>
</dbReference>
<accession>A0AAE0FUP8</accession>
<dbReference type="PROSITE" id="PS51375">
    <property type="entry name" value="PPR"/>
    <property type="match status" value="4"/>
</dbReference>
<dbReference type="InterPro" id="IPR011990">
    <property type="entry name" value="TPR-like_helical_dom_sf"/>
</dbReference>
<name>A0AAE0FUP8_9CHLO</name>
<organism evidence="6 7">
    <name type="scientific">Cymbomonas tetramitiformis</name>
    <dbReference type="NCBI Taxonomy" id="36881"/>
    <lineage>
        <taxon>Eukaryota</taxon>
        <taxon>Viridiplantae</taxon>
        <taxon>Chlorophyta</taxon>
        <taxon>Pyramimonadophyceae</taxon>
        <taxon>Pyramimonadales</taxon>
        <taxon>Pyramimonadaceae</taxon>
        <taxon>Cymbomonas</taxon>
    </lineage>
</organism>
<protein>
    <recommendedName>
        <fullName evidence="5">Smr domain-containing protein</fullName>
    </recommendedName>
</protein>
<feature type="repeat" description="PPR" evidence="3">
    <location>
        <begin position="248"/>
        <end position="282"/>
    </location>
</feature>
<feature type="repeat" description="PPR" evidence="3">
    <location>
        <begin position="178"/>
        <end position="212"/>
    </location>
</feature>
<dbReference type="PANTHER" id="PTHR47447">
    <property type="entry name" value="OS03G0856100 PROTEIN"/>
    <property type="match status" value="1"/>
</dbReference>
<dbReference type="PROSITE" id="PS50828">
    <property type="entry name" value="SMR"/>
    <property type="match status" value="1"/>
</dbReference>
<dbReference type="NCBIfam" id="TIGR00756">
    <property type="entry name" value="PPR"/>
    <property type="match status" value="4"/>
</dbReference>
<dbReference type="Gene3D" id="3.30.1370.110">
    <property type="match status" value="1"/>
</dbReference>
<dbReference type="PANTHER" id="PTHR47447:SF17">
    <property type="entry name" value="OS12G0638900 PROTEIN"/>
    <property type="match status" value="1"/>
</dbReference>
<dbReference type="SUPFAM" id="SSF160443">
    <property type="entry name" value="SMR domain-like"/>
    <property type="match status" value="1"/>
</dbReference>
<evidence type="ECO:0000256" key="3">
    <source>
        <dbReference type="PROSITE-ProRule" id="PRU00708"/>
    </source>
</evidence>
<comment type="similarity">
    <text evidence="1">Belongs to the PPR family. P subfamily.</text>
</comment>
<keyword evidence="7" id="KW-1185">Reference proteome</keyword>
<dbReference type="Gene3D" id="1.25.40.10">
    <property type="entry name" value="Tetratricopeptide repeat domain"/>
    <property type="match status" value="2"/>
</dbReference>
<evidence type="ECO:0000256" key="1">
    <source>
        <dbReference type="ARBA" id="ARBA00007626"/>
    </source>
</evidence>
<evidence type="ECO:0000256" key="2">
    <source>
        <dbReference type="ARBA" id="ARBA00022737"/>
    </source>
</evidence>
<evidence type="ECO:0000313" key="7">
    <source>
        <dbReference type="Proteomes" id="UP001190700"/>
    </source>
</evidence>
<comment type="caution">
    <text evidence="6">The sequence shown here is derived from an EMBL/GenBank/DDBJ whole genome shotgun (WGS) entry which is preliminary data.</text>
</comment>
<dbReference type="InterPro" id="IPR002885">
    <property type="entry name" value="PPR_rpt"/>
</dbReference>
<feature type="repeat" description="PPR" evidence="3">
    <location>
        <begin position="283"/>
        <end position="317"/>
    </location>
</feature>
<dbReference type="SUPFAM" id="SSF48452">
    <property type="entry name" value="TPR-like"/>
    <property type="match status" value="1"/>
</dbReference>